<evidence type="ECO:0000313" key="2">
    <source>
        <dbReference type="EMBL" id="KPJ16346.1"/>
    </source>
</evidence>
<sequence length="103" mass="11586">MKIGENRTYVRSEKCVATAFGKIDDADLQSDYMPQQLNSAFVSKDEPWKAIMPMKQIDTSFSNALSTYTALTIKYYSRIVACVVLALSAVIEISVYLVELYIT</sequence>
<keyword evidence="1" id="KW-1133">Transmembrane helix</keyword>
<reference evidence="2 3" key="1">
    <citation type="journal article" date="2015" name="Nat. Commun.">
        <title>Outbred genome sequencing and CRISPR/Cas9 gene editing in butterflies.</title>
        <authorList>
            <person name="Li X."/>
            <person name="Fan D."/>
            <person name="Zhang W."/>
            <person name="Liu G."/>
            <person name="Zhang L."/>
            <person name="Zhao L."/>
            <person name="Fang X."/>
            <person name="Chen L."/>
            <person name="Dong Y."/>
            <person name="Chen Y."/>
            <person name="Ding Y."/>
            <person name="Zhao R."/>
            <person name="Feng M."/>
            <person name="Zhu Y."/>
            <person name="Feng Y."/>
            <person name="Jiang X."/>
            <person name="Zhu D."/>
            <person name="Xiang H."/>
            <person name="Feng X."/>
            <person name="Li S."/>
            <person name="Wang J."/>
            <person name="Zhang G."/>
            <person name="Kronforst M.R."/>
            <person name="Wang W."/>
        </authorList>
    </citation>
    <scope>NUCLEOTIDE SEQUENCE [LARGE SCALE GENOMIC DNA]</scope>
    <source>
        <strain evidence="2">Ya'a_city_454_Pm</strain>
        <tissue evidence="2">Whole body</tissue>
    </source>
</reference>
<evidence type="ECO:0000256" key="1">
    <source>
        <dbReference type="SAM" id="Phobius"/>
    </source>
</evidence>
<dbReference type="AlphaFoldDB" id="A0A0N1IPK7"/>
<name>A0A0N1IPK7_PAPMA</name>
<evidence type="ECO:0000313" key="3">
    <source>
        <dbReference type="Proteomes" id="UP000053240"/>
    </source>
</evidence>
<gene>
    <name evidence="2" type="ORF">RR48_04611</name>
</gene>
<protein>
    <submittedName>
        <fullName evidence="2">Uncharacterized protein</fullName>
    </submittedName>
</protein>
<keyword evidence="1" id="KW-0472">Membrane</keyword>
<feature type="transmembrane region" description="Helical" evidence="1">
    <location>
        <begin position="75"/>
        <end position="98"/>
    </location>
</feature>
<keyword evidence="1" id="KW-0812">Transmembrane</keyword>
<dbReference type="InParanoid" id="A0A0N1IPK7"/>
<accession>A0A0N1IPK7</accession>
<dbReference type="Proteomes" id="UP000053240">
    <property type="component" value="Unassembled WGS sequence"/>
</dbReference>
<proteinExistence type="predicted"/>
<dbReference type="EMBL" id="KQ460254">
    <property type="protein sequence ID" value="KPJ16346.1"/>
    <property type="molecule type" value="Genomic_DNA"/>
</dbReference>
<keyword evidence="3" id="KW-1185">Reference proteome</keyword>
<organism evidence="2 3">
    <name type="scientific">Papilio machaon</name>
    <name type="common">Old World swallowtail butterfly</name>
    <dbReference type="NCBI Taxonomy" id="76193"/>
    <lineage>
        <taxon>Eukaryota</taxon>
        <taxon>Metazoa</taxon>
        <taxon>Ecdysozoa</taxon>
        <taxon>Arthropoda</taxon>
        <taxon>Hexapoda</taxon>
        <taxon>Insecta</taxon>
        <taxon>Pterygota</taxon>
        <taxon>Neoptera</taxon>
        <taxon>Endopterygota</taxon>
        <taxon>Lepidoptera</taxon>
        <taxon>Glossata</taxon>
        <taxon>Ditrysia</taxon>
        <taxon>Papilionoidea</taxon>
        <taxon>Papilionidae</taxon>
        <taxon>Papilioninae</taxon>
        <taxon>Papilio</taxon>
    </lineage>
</organism>